<evidence type="ECO:0000256" key="11">
    <source>
        <dbReference type="ARBA" id="ARBA00023136"/>
    </source>
</evidence>
<evidence type="ECO:0000256" key="7">
    <source>
        <dbReference type="ARBA" id="ARBA00022729"/>
    </source>
</evidence>
<evidence type="ECO:0000256" key="3">
    <source>
        <dbReference type="ARBA" id="ARBA00022448"/>
    </source>
</evidence>
<dbReference type="NCBIfam" id="NF011658">
    <property type="entry name" value="PRK15078.1"/>
    <property type="match status" value="1"/>
</dbReference>
<dbReference type="Gene3D" id="1.20.5.70">
    <property type="match status" value="1"/>
</dbReference>
<dbReference type="GO" id="GO:0046930">
    <property type="term" value="C:pore complex"/>
    <property type="evidence" value="ECO:0007669"/>
    <property type="project" value="UniProtKB-KW"/>
</dbReference>
<dbReference type="InterPro" id="IPR049712">
    <property type="entry name" value="Poly_export"/>
</dbReference>
<dbReference type="PANTHER" id="PTHR33619">
    <property type="entry name" value="POLYSACCHARIDE EXPORT PROTEIN GFCE-RELATED"/>
    <property type="match status" value="1"/>
</dbReference>
<keyword evidence="19" id="KW-1185">Reference proteome</keyword>
<keyword evidence="11" id="KW-0472">Membrane</keyword>
<protein>
    <submittedName>
        <fullName evidence="18">Polysaccharide export outer membrane protein</fullName>
    </submittedName>
</protein>
<dbReference type="GO" id="GO:0009279">
    <property type="term" value="C:cell outer membrane"/>
    <property type="evidence" value="ECO:0007669"/>
    <property type="project" value="UniProtKB-SubCell"/>
</dbReference>
<evidence type="ECO:0000256" key="6">
    <source>
        <dbReference type="ARBA" id="ARBA00022692"/>
    </source>
</evidence>
<comment type="caution">
    <text evidence="18">The sequence shown here is derived from an EMBL/GenBank/DDBJ whole genome shotgun (WGS) entry which is preliminary data.</text>
</comment>
<organism evidence="18 19">
    <name type="scientific">Plasticicumulans acidivorans</name>
    <dbReference type="NCBI Taxonomy" id="886464"/>
    <lineage>
        <taxon>Bacteria</taxon>
        <taxon>Pseudomonadati</taxon>
        <taxon>Pseudomonadota</taxon>
        <taxon>Gammaproteobacteria</taxon>
        <taxon>Candidatus Competibacteraceae</taxon>
        <taxon>Plasticicumulans</taxon>
    </lineage>
</organism>
<evidence type="ECO:0000256" key="14">
    <source>
        <dbReference type="ARBA" id="ARBA00023288"/>
    </source>
</evidence>
<dbReference type="Gene3D" id="3.30.1950.10">
    <property type="entry name" value="wza like domain"/>
    <property type="match status" value="1"/>
</dbReference>
<dbReference type="GO" id="GO:0015159">
    <property type="term" value="F:polysaccharide transmembrane transporter activity"/>
    <property type="evidence" value="ECO:0007669"/>
    <property type="project" value="InterPro"/>
</dbReference>
<dbReference type="Pfam" id="PF22461">
    <property type="entry name" value="SLBB_2"/>
    <property type="match status" value="2"/>
</dbReference>
<dbReference type="InterPro" id="IPR040716">
    <property type="entry name" value="Wza_C"/>
</dbReference>
<gene>
    <name evidence="18" type="ORF">C7443_110132</name>
</gene>
<evidence type="ECO:0000259" key="16">
    <source>
        <dbReference type="Pfam" id="PF18412"/>
    </source>
</evidence>
<keyword evidence="12" id="KW-0564">Palmitate</keyword>
<dbReference type="InterPro" id="IPR054765">
    <property type="entry name" value="SLBB_dom"/>
</dbReference>
<reference evidence="18 19" key="1">
    <citation type="submission" date="2018-05" db="EMBL/GenBank/DDBJ databases">
        <title>Genomic Encyclopedia of Type Strains, Phase IV (KMG-IV): sequencing the most valuable type-strain genomes for metagenomic binning, comparative biology and taxonomic classification.</title>
        <authorList>
            <person name="Goeker M."/>
        </authorList>
    </citation>
    <scope>NUCLEOTIDE SEQUENCE [LARGE SCALE GENOMIC DNA]</scope>
    <source>
        <strain evidence="18 19">DSM 23606</strain>
    </source>
</reference>
<dbReference type="PANTHER" id="PTHR33619:SF3">
    <property type="entry name" value="POLYSACCHARIDE EXPORT PROTEIN GFCE-RELATED"/>
    <property type="match status" value="1"/>
</dbReference>
<sequence length="385" mass="41969">MRSTLHPIACAVILGLAVGGCGFAPGMYMSSLTDSSDIDIPVNKDGEPSTERAKITRITAPVVVEQSEMQRKLFDAFGRPPKVSYERYRLGPRDILSITVWDHPELTIPAGEFRSAEAAGTIINEDGTLFYPYVGVVKAAGLTVDQLRNLLIRKIATYIENPQLDVRVAAYRSKKVYVVGEVKTAGIQFINDIPMTIAEAVNRAGGVSEIADQHLLTLSRNGKVYPIDLLGMYENGDLQSNVLMQDGDILNVWDNSLNKVFVIGEVGSQRSLLMNKGRMSLAEAIGDAGGFDLASANTSNVFVIRANVSAKPEIFHLDVSTADAMLLADRFPLQARDVVYVDTAGVTRWNRVISQILPTAQTLQASTATHFPLWNGQTTTQINAR</sequence>
<dbReference type="Pfam" id="PF18412">
    <property type="entry name" value="Wza_C"/>
    <property type="match status" value="1"/>
</dbReference>
<evidence type="ECO:0000256" key="5">
    <source>
        <dbReference type="ARBA" id="ARBA00022597"/>
    </source>
</evidence>
<evidence type="ECO:0000313" key="19">
    <source>
        <dbReference type="Proteomes" id="UP000246569"/>
    </source>
</evidence>
<keyword evidence="9" id="KW-0406">Ion transport</keyword>
<comment type="subcellular location">
    <subcellularLocation>
        <location evidence="1">Cell outer membrane</location>
        <topology evidence="1">Multi-pass membrane protein</topology>
    </subcellularLocation>
</comment>
<keyword evidence="10" id="KW-0626">Porin</keyword>
<feature type="domain" description="Outer-membrane lipoprotein Wza C-terminal" evidence="16">
    <location>
        <begin position="344"/>
        <end position="365"/>
    </location>
</feature>
<evidence type="ECO:0000313" key="18">
    <source>
        <dbReference type="EMBL" id="PWV59584.1"/>
    </source>
</evidence>
<evidence type="ECO:0000259" key="15">
    <source>
        <dbReference type="Pfam" id="PF02563"/>
    </source>
</evidence>
<dbReference type="EMBL" id="QGTJ01000010">
    <property type="protein sequence ID" value="PWV59584.1"/>
    <property type="molecule type" value="Genomic_DNA"/>
</dbReference>
<keyword evidence="6" id="KW-0812">Transmembrane</keyword>
<evidence type="ECO:0000256" key="10">
    <source>
        <dbReference type="ARBA" id="ARBA00023114"/>
    </source>
</evidence>
<dbReference type="Pfam" id="PF02563">
    <property type="entry name" value="Poly_export"/>
    <property type="match status" value="1"/>
</dbReference>
<evidence type="ECO:0000256" key="12">
    <source>
        <dbReference type="ARBA" id="ARBA00023139"/>
    </source>
</evidence>
<feature type="domain" description="SLBB" evidence="17">
    <location>
        <begin position="259"/>
        <end position="341"/>
    </location>
</feature>
<dbReference type="InterPro" id="IPR003715">
    <property type="entry name" value="Poly_export_N"/>
</dbReference>
<dbReference type="GO" id="GO:0006811">
    <property type="term" value="P:monoatomic ion transport"/>
    <property type="evidence" value="ECO:0007669"/>
    <property type="project" value="UniProtKB-KW"/>
</dbReference>
<keyword evidence="14" id="KW-0449">Lipoprotein</keyword>
<dbReference type="Gene3D" id="3.10.560.10">
    <property type="entry name" value="Outer membrane lipoprotein wza domain like"/>
    <property type="match status" value="2"/>
</dbReference>
<accession>A0A317MSH8</accession>
<evidence type="ECO:0000256" key="2">
    <source>
        <dbReference type="ARBA" id="ARBA00009450"/>
    </source>
</evidence>
<feature type="domain" description="Polysaccharide export protein N-terminal" evidence="15">
    <location>
        <begin position="86"/>
        <end position="168"/>
    </location>
</feature>
<evidence type="ECO:0000256" key="9">
    <source>
        <dbReference type="ARBA" id="ARBA00023065"/>
    </source>
</evidence>
<evidence type="ECO:0000256" key="13">
    <source>
        <dbReference type="ARBA" id="ARBA00023237"/>
    </source>
</evidence>
<feature type="domain" description="SLBB" evidence="17">
    <location>
        <begin position="174"/>
        <end position="252"/>
    </location>
</feature>
<keyword evidence="13" id="KW-0998">Cell outer membrane</keyword>
<evidence type="ECO:0000256" key="8">
    <source>
        <dbReference type="ARBA" id="ARBA00023047"/>
    </source>
</evidence>
<dbReference type="PROSITE" id="PS51257">
    <property type="entry name" value="PROKAR_LIPOPROTEIN"/>
    <property type="match status" value="1"/>
</dbReference>
<dbReference type="Proteomes" id="UP000246569">
    <property type="component" value="Unassembled WGS sequence"/>
</dbReference>
<keyword evidence="4" id="KW-1134">Transmembrane beta strand</keyword>
<keyword evidence="8" id="KW-0625">Polysaccharide transport</keyword>
<keyword evidence="3" id="KW-0813">Transport</keyword>
<keyword evidence="5" id="KW-0762">Sugar transport</keyword>
<evidence type="ECO:0000256" key="4">
    <source>
        <dbReference type="ARBA" id="ARBA00022452"/>
    </source>
</evidence>
<evidence type="ECO:0000259" key="17">
    <source>
        <dbReference type="Pfam" id="PF22461"/>
    </source>
</evidence>
<dbReference type="AlphaFoldDB" id="A0A317MSH8"/>
<dbReference type="GO" id="GO:0015288">
    <property type="term" value="F:porin activity"/>
    <property type="evidence" value="ECO:0007669"/>
    <property type="project" value="UniProtKB-KW"/>
</dbReference>
<name>A0A317MSH8_9GAMM</name>
<keyword evidence="7" id="KW-0732">Signal</keyword>
<comment type="similarity">
    <text evidence="2">Belongs to the BexD/CtrA/VexA family.</text>
</comment>
<proteinExistence type="inferred from homology"/>
<evidence type="ECO:0000256" key="1">
    <source>
        <dbReference type="ARBA" id="ARBA00004571"/>
    </source>
</evidence>